<reference evidence="1" key="1">
    <citation type="submission" date="2023-11" db="EMBL/GenBank/DDBJ databases">
        <authorList>
            <person name="Poullet M."/>
        </authorList>
    </citation>
    <scope>NUCLEOTIDE SEQUENCE</scope>
    <source>
        <strain evidence="1">E1834</strain>
    </source>
</reference>
<evidence type="ECO:0000313" key="2">
    <source>
        <dbReference type="Proteomes" id="UP001497535"/>
    </source>
</evidence>
<keyword evidence="2" id="KW-1185">Reference proteome</keyword>
<gene>
    <name evidence="1" type="ORF">MENTE1834_LOCUS29170</name>
</gene>
<dbReference type="EMBL" id="CAVMJV010000045">
    <property type="protein sequence ID" value="CAK5081930.1"/>
    <property type="molecule type" value="Genomic_DNA"/>
</dbReference>
<comment type="caution">
    <text evidence="1">The sequence shown here is derived from an EMBL/GenBank/DDBJ whole genome shotgun (WGS) entry which is preliminary data.</text>
</comment>
<protein>
    <submittedName>
        <fullName evidence="1">Uncharacterized protein</fullName>
    </submittedName>
</protein>
<name>A0ACB0ZS08_MELEN</name>
<organism evidence="1 2">
    <name type="scientific">Meloidogyne enterolobii</name>
    <name type="common">Root-knot nematode worm</name>
    <name type="synonym">Meloidogyne mayaguensis</name>
    <dbReference type="NCBI Taxonomy" id="390850"/>
    <lineage>
        <taxon>Eukaryota</taxon>
        <taxon>Metazoa</taxon>
        <taxon>Ecdysozoa</taxon>
        <taxon>Nematoda</taxon>
        <taxon>Chromadorea</taxon>
        <taxon>Rhabditida</taxon>
        <taxon>Tylenchina</taxon>
        <taxon>Tylenchomorpha</taxon>
        <taxon>Tylenchoidea</taxon>
        <taxon>Meloidogynidae</taxon>
        <taxon>Meloidogyninae</taxon>
        <taxon>Meloidogyne</taxon>
    </lineage>
</organism>
<sequence>MNYIHFLLLCCPNLESIEFLFNSKLKTDFYSYSCSYESIFEGFVPSISPEEYVTNLELFFTAIIDFLKNLEKGGKNLKIKIEFYSTFPADTFDLIPTDNKLFYMGKRIEIKNIHPTRGIYSCATPQFIGRNIEVVDSIGRQHECFVKILSEKQEEDYYINDDYDNYFNGGYGFDEYAYIDAYSLDPHNIYMC</sequence>
<dbReference type="Proteomes" id="UP001497535">
    <property type="component" value="Unassembled WGS sequence"/>
</dbReference>
<proteinExistence type="predicted"/>
<accession>A0ACB0ZS08</accession>
<evidence type="ECO:0000313" key="1">
    <source>
        <dbReference type="EMBL" id="CAK5081930.1"/>
    </source>
</evidence>